<dbReference type="AlphaFoldDB" id="A0AAE9XG31"/>
<keyword evidence="1" id="KW-0812">Transmembrane</keyword>
<dbReference type="RefSeq" id="WP_272163499.1">
    <property type="nucleotide sequence ID" value="NZ_CP116507.1"/>
</dbReference>
<dbReference type="EMBL" id="CP116507">
    <property type="protein sequence ID" value="WCG23086.1"/>
    <property type="molecule type" value="Genomic_DNA"/>
</dbReference>
<proteinExistence type="predicted"/>
<organism evidence="2 3">
    <name type="scientific">Vagococcus lutrae</name>
    <dbReference type="NCBI Taxonomy" id="81947"/>
    <lineage>
        <taxon>Bacteria</taxon>
        <taxon>Bacillati</taxon>
        <taxon>Bacillota</taxon>
        <taxon>Bacilli</taxon>
        <taxon>Lactobacillales</taxon>
        <taxon>Enterococcaceae</taxon>
        <taxon>Vagococcus</taxon>
    </lineage>
</organism>
<dbReference type="Proteomes" id="UP001179600">
    <property type="component" value="Chromosome"/>
</dbReference>
<keyword evidence="1" id="KW-0472">Membrane</keyword>
<sequence>MKKYGDFCLVDKSHLLLEVIIVSIFFLGFVYPTYAATTKATTVTVGFRKETTMAKPPSEKPTPSQTIDEGRGTAVVQYVGVIPSRIKNNGRLPQTNEQVLPIQCVGWTLVGLTGLMMLIGAERGEKI</sequence>
<evidence type="ECO:0000313" key="3">
    <source>
        <dbReference type="Proteomes" id="UP001179600"/>
    </source>
</evidence>
<gene>
    <name evidence="2" type="ORF">PML95_02230</name>
</gene>
<name>A0AAE9XG31_9ENTE</name>
<protein>
    <submittedName>
        <fullName evidence="2">Uncharacterized protein</fullName>
    </submittedName>
</protein>
<keyword evidence="1" id="KW-1133">Transmembrane helix</keyword>
<feature type="transmembrane region" description="Helical" evidence="1">
    <location>
        <begin position="15"/>
        <end position="34"/>
    </location>
</feature>
<reference evidence="2" key="1">
    <citation type="submission" date="2023-01" db="EMBL/GenBank/DDBJ databases">
        <title>Oxazolidinone resistance genes in florfenicol resistant enterococci from beef cattle and veal calves at slaughter.</title>
        <authorList>
            <person name="Biggel M."/>
        </authorList>
    </citation>
    <scope>NUCLEOTIDE SEQUENCE</scope>
    <source>
        <strain evidence="2">K204-1</strain>
    </source>
</reference>
<evidence type="ECO:0000313" key="2">
    <source>
        <dbReference type="EMBL" id="WCG23086.1"/>
    </source>
</evidence>
<accession>A0AAE9XG31</accession>
<feature type="transmembrane region" description="Helical" evidence="1">
    <location>
        <begin position="100"/>
        <end position="121"/>
    </location>
</feature>
<evidence type="ECO:0000256" key="1">
    <source>
        <dbReference type="SAM" id="Phobius"/>
    </source>
</evidence>